<dbReference type="SUPFAM" id="SSF51004">
    <property type="entry name" value="C-terminal (heme d1) domain of cytochrome cd1-nitrite reductase"/>
    <property type="match status" value="1"/>
</dbReference>
<dbReference type="RefSeq" id="WP_165571021.1">
    <property type="nucleotide sequence ID" value="NZ_CBCSAJ010000012.1"/>
</dbReference>
<evidence type="ECO:0000313" key="1">
    <source>
        <dbReference type="EMBL" id="MFD1480251.1"/>
    </source>
</evidence>
<sequence length="294" mass="29936">MAGDLAFVTSQNGNALSVVDLGLGQIVAHADIPGAPAPVAYDPAQGRVYVIAADTGRLHVLDEGALPLSSADLGAGAFGLAVLGDGVVVTDWYGATLTRLDGDLRPLWSATTGAAPAGVAVSADGTLVATADRDADAVSIFDAETGDLRHRVATAGAHPFGITFHDGRLFTADVQGDRVSVIDPGAGTLIGQVPTGSHPYALAFAAGRGFVTDQYDGTVTVFDTTTLAVLETVTVGDYPEGIATLPDGQAVAVANWDSDSLIVLDATSLQITHDIAMPSGPRAFGGFTGRQVRR</sequence>
<proteinExistence type="predicted"/>
<accession>A0ABW4DVD1</accession>
<protein>
    <submittedName>
        <fullName evidence="1">YncE family protein</fullName>
    </submittedName>
</protein>
<dbReference type="InterPro" id="IPR015943">
    <property type="entry name" value="WD40/YVTN_repeat-like_dom_sf"/>
</dbReference>
<organism evidence="1 2">
    <name type="scientific">Paracoccus nototheniae</name>
    <dbReference type="NCBI Taxonomy" id="2489002"/>
    <lineage>
        <taxon>Bacteria</taxon>
        <taxon>Pseudomonadati</taxon>
        <taxon>Pseudomonadota</taxon>
        <taxon>Alphaproteobacteria</taxon>
        <taxon>Rhodobacterales</taxon>
        <taxon>Paracoccaceae</taxon>
        <taxon>Paracoccus</taxon>
    </lineage>
</organism>
<dbReference type="NCBIfam" id="TIGR02276">
    <property type="entry name" value="beta_rpt_yvtn"/>
    <property type="match status" value="1"/>
</dbReference>
<dbReference type="InterPro" id="IPR011048">
    <property type="entry name" value="Haem_d1_sf"/>
</dbReference>
<dbReference type="InterPro" id="IPR011964">
    <property type="entry name" value="YVTN_b-propeller_repeat"/>
</dbReference>
<comment type="caution">
    <text evidence="1">The sequence shown here is derived from an EMBL/GenBank/DDBJ whole genome shotgun (WGS) entry which is preliminary data.</text>
</comment>
<name>A0ABW4DVD1_9RHOB</name>
<dbReference type="PANTHER" id="PTHR47197">
    <property type="entry name" value="PROTEIN NIRF"/>
    <property type="match status" value="1"/>
</dbReference>
<evidence type="ECO:0000313" key="2">
    <source>
        <dbReference type="Proteomes" id="UP001597302"/>
    </source>
</evidence>
<dbReference type="PANTHER" id="PTHR47197:SF3">
    <property type="entry name" value="DIHYDRO-HEME D1 DEHYDROGENASE"/>
    <property type="match status" value="1"/>
</dbReference>
<dbReference type="InterPro" id="IPR051200">
    <property type="entry name" value="Host-pathogen_enzymatic-act"/>
</dbReference>
<dbReference type="Proteomes" id="UP001597302">
    <property type="component" value="Unassembled WGS sequence"/>
</dbReference>
<keyword evidence="2" id="KW-1185">Reference proteome</keyword>
<dbReference type="EMBL" id="JBHTOQ010000003">
    <property type="protein sequence ID" value="MFD1480251.1"/>
    <property type="molecule type" value="Genomic_DNA"/>
</dbReference>
<dbReference type="Gene3D" id="2.130.10.10">
    <property type="entry name" value="YVTN repeat-like/Quinoprotein amine dehydrogenase"/>
    <property type="match status" value="2"/>
</dbReference>
<reference evidence="2" key="1">
    <citation type="journal article" date="2019" name="Int. J. Syst. Evol. Microbiol.">
        <title>The Global Catalogue of Microorganisms (GCM) 10K type strain sequencing project: providing services to taxonomists for standard genome sequencing and annotation.</title>
        <authorList>
            <consortium name="The Broad Institute Genomics Platform"/>
            <consortium name="The Broad Institute Genome Sequencing Center for Infectious Disease"/>
            <person name="Wu L."/>
            <person name="Ma J."/>
        </authorList>
    </citation>
    <scope>NUCLEOTIDE SEQUENCE [LARGE SCALE GENOMIC DNA]</scope>
    <source>
        <strain evidence="2">CCM 8875</strain>
    </source>
</reference>
<gene>
    <name evidence="1" type="ORF">ACFQ5P_02965</name>
</gene>